<evidence type="ECO:0000256" key="5">
    <source>
        <dbReference type="ARBA" id="ARBA00023163"/>
    </source>
</evidence>
<evidence type="ECO:0000256" key="1">
    <source>
        <dbReference type="ARBA" id="ARBA00022741"/>
    </source>
</evidence>
<protein>
    <recommendedName>
        <fullName evidence="7">Sigma-54 factor interaction domain-containing protein</fullName>
    </recommendedName>
</protein>
<evidence type="ECO:0000259" key="7">
    <source>
        <dbReference type="PROSITE" id="PS50045"/>
    </source>
</evidence>
<dbReference type="Gene3D" id="1.10.8.60">
    <property type="match status" value="1"/>
</dbReference>
<evidence type="ECO:0000313" key="8">
    <source>
        <dbReference type="EMBL" id="TNV70968.1"/>
    </source>
</evidence>
<comment type="caution">
    <text evidence="8">The sequence shown here is derived from an EMBL/GenBank/DDBJ whole genome shotgun (WGS) entry which is preliminary data.</text>
</comment>
<dbReference type="Pfam" id="PF00158">
    <property type="entry name" value="Sigma54_activat"/>
    <property type="match status" value="1"/>
</dbReference>
<feature type="domain" description="Sigma-54 factor interaction" evidence="7">
    <location>
        <begin position="45"/>
        <end position="125"/>
    </location>
</feature>
<dbReference type="GO" id="GO:0006355">
    <property type="term" value="P:regulation of DNA-templated transcription"/>
    <property type="evidence" value="ECO:0007669"/>
    <property type="project" value="InterPro"/>
</dbReference>
<dbReference type="GO" id="GO:0003677">
    <property type="term" value="F:DNA binding"/>
    <property type="evidence" value="ECO:0007669"/>
    <property type="project" value="UniProtKB-KW"/>
</dbReference>
<dbReference type="AlphaFoldDB" id="A0A8J8SUK9"/>
<keyword evidence="4" id="KW-0238">DNA-binding</keyword>
<dbReference type="Pfam" id="PF25601">
    <property type="entry name" value="AAA_lid_14"/>
    <property type="match status" value="1"/>
</dbReference>
<evidence type="ECO:0000256" key="2">
    <source>
        <dbReference type="ARBA" id="ARBA00022840"/>
    </source>
</evidence>
<name>A0A8J8SUK9_HALGN</name>
<dbReference type="PROSITE" id="PS50045">
    <property type="entry name" value="SIGMA54_INTERACT_4"/>
    <property type="match status" value="1"/>
</dbReference>
<keyword evidence="2" id="KW-0067">ATP-binding</keyword>
<gene>
    <name evidence="8" type="ORF">FGO68_gene546</name>
</gene>
<keyword evidence="1" id="KW-0547">Nucleotide-binding</keyword>
<dbReference type="Proteomes" id="UP000785679">
    <property type="component" value="Unassembled WGS sequence"/>
</dbReference>
<keyword evidence="3" id="KW-0805">Transcription regulation</keyword>
<dbReference type="Gene3D" id="3.40.50.300">
    <property type="entry name" value="P-loop containing nucleotide triphosphate hydrolases"/>
    <property type="match status" value="1"/>
</dbReference>
<reference evidence="8" key="1">
    <citation type="submission" date="2019-06" db="EMBL/GenBank/DDBJ databases">
        <authorList>
            <person name="Zheng W."/>
        </authorList>
    </citation>
    <scope>NUCLEOTIDE SEQUENCE</scope>
    <source>
        <strain evidence="8">QDHG01</strain>
    </source>
</reference>
<evidence type="ECO:0000256" key="4">
    <source>
        <dbReference type="ARBA" id="ARBA00023125"/>
    </source>
</evidence>
<dbReference type="InterPro" id="IPR027417">
    <property type="entry name" value="P-loop_NTPase"/>
</dbReference>
<evidence type="ECO:0000256" key="3">
    <source>
        <dbReference type="ARBA" id="ARBA00023015"/>
    </source>
</evidence>
<dbReference type="EMBL" id="RRYP01031399">
    <property type="protein sequence ID" value="TNV70968.1"/>
    <property type="molecule type" value="Genomic_DNA"/>
</dbReference>
<dbReference type="InterPro" id="IPR002078">
    <property type="entry name" value="Sigma_54_int"/>
</dbReference>
<keyword evidence="5" id="KW-0804">Transcription</keyword>
<dbReference type="PANTHER" id="PTHR32071:SF21">
    <property type="entry name" value="TRANSCRIPTIONAL REGULATORY PROTEIN FLGR"/>
    <property type="match status" value="1"/>
</dbReference>
<evidence type="ECO:0000256" key="6">
    <source>
        <dbReference type="SAM" id="MobiDB-lite"/>
    </source>
</evidence>
<dbReference type="OrthoDB" id="449244at2759"/>
<proteinExistence type="predicted"/>
<keyword evidence="9" id="KW-1185">Reference proteome</keyword>
<organism evidence="8 9">
    <name type="scientific">Halteria grandinella</name>
    <dbReference type="NCBI Taxonomy" id="5974"/>
    <lineage>
        <taxon>Eukaryota</taxon>
        <taxon>Sar</taxon>
        <taxon>Alveolata</taxon>
        <taxon>Ciliophora</taxon>
        <taxon>Intramacronucleata</taxon>
        <taxon>Spirotrichea</taxon>
        <taxon>Stichotrichia</taxon>
        <taxon>Sporadotrichida</taxon>
        <taxon>Halteriidae</taxon>
        <taxon>Halteria</taxon>
    </lineage>
</organism>
<accession>A0A8J8SUK9</accession>
<feature type="compositionally biased region" description="Polar residues" evidence="6">
    <location>
        <begin position="1"/>
        <end position="15"/>
    </location>
</feature>
<feature type="compositionally biased region" description="Low complexity" evidence="6">
    <location>
        <begin position="16"/>
        <end position="35"/>
    </location>
</feature>
<evidence type="ECO:0000313" key="9">
    <source>
        <dbReference type="Proteomes" id="UP000785679"/>
    </source>
</evidence>
<sequence length="138" mass="15926">MERKAQNTVNKPVTVQNNLPNSQNNAANTPRAANNSKKSDETINIPTSNRYLKQAVNLGDFREDLYFRLNVMRIHIPPLCERPLDIMLLAQHFIQKYAHLNHQDNKPLSQSAEDQMMRYPWTGNVCHALHSRGRFPCC</sequence>
<feature type="region of interest" description="Disordered" evidence="6">
    <location>
        <begin position="1"/>
        <end position="45"/>
    </location>
</feature>
<dbReference type="PANTHER" id="PTHR32071">
    <property type="entry name" value="TRANSCRIPTIONAL REGULATORY PROTEIN"/>
    <property type="match status" value="1"/>
</dbReference>
<dbReference type="InterPro" id="IPR058031">
    <property type="entry name" value="AAA_lid_NorR"/>
</dbReference>
<dbReference type="GO" id="GO:0005524">
    <property type="term" value="F:ATP binding"/>
    <property type="evidence" value="ECO:0007669"/>
    <property type="project" value="UniProtKB-KW"/>
</dbReference>
<dbReference type="SUPFAM" id="SSF52540">
    <property type="entry name" value="P-loop containing nucleoside triphosphate hydrolases"/>
    <property type="match status" value="1"/>
</dbReference>